<gene>
    <name evidence="3" type="ORF">ODALV1_LOCUS23944</name>
</gene>
<comment type="caution">
    <text evidence="3">The sequence shown here is derived from an EMBL/GenBank/DDBJ whole genome shotgun (WGS) entry which is preliminary data.</text>
</comment>
<dbReference type="InterPro" id="IPR013087">
    <property type="entry name" value="Znf_C2H2_type"/>
</dbReference>
<evidence type="ECO:0000259" key="2">
    <source>
        <dbReference type="PROSITE" id="PS50157"/>
    </source>
</evidence>
<dbReference type="PROSITE" id="PS50157">
    <property type="entry name" value="ZINC_FINGER_C2H2_2"/>
    <property type="match status" value="1"/>
</dbReference>
<evidence type="ECO:0000313" key="4">
    <source>
        <dbReference type="Proteomes" id="UP001642540"/>
    </source>
</evidence>
<keyword evidence="1" id="KW-0862">Zinc</keyword>
<feature type="domain" description="C2H2-type" evidence="2">
    <location>
        <begin position="40"/>
        <end position="67"/>
    </location>
</feature>
<evidence type="ECO:0000313" key="3">
    <source>
        <dbReference type="EMBL" id="CAL8130923.1"/>
    </source>
</evidence>
<dbReference type="PROSITE" id="PS00028">
    <property type="entry name" value="ZINC_FINGER_C2H2_1"/>
    <property type="match status" value="1"/>
</dbReference>
<dbReference type="EMBL" id="CAXLJM020000086">
    <property type="protein sequence ID" value="CAL8130923.1"/>
    <property type="molecule type" value="Genomic_DNA"/>
</dbReference>
<accession>A0ABP1RMH7</accession>
<protein>
    <recommendedName>
        <fullName evidence="2">C2H2-type domain-containing protein</fullName>
    </recommendedName>
</protein>
<keyword evidence="4" id="KW-1185">Reference proteome</keyword>
<name>A0ABP1RMH7_9HEXA</name>
<proteinExistence type="predicted"/>
<organism evidence="3 4">
    <name type="scientific">Orchesella dallaii</name>
    <dbReference type="NCBI Taxonomy" id="48710"/>
    <lineage>
        <taxon>Eukaryota</taxon>
        <taxon>Metazoa</taxon>
        <taxon>Ecdysozoa</taxon>
        <taxon>Arthropoda</taxon>
        <taxon>Hexapoda</taxon>
        <taxon>Collembola</taxon>
        <taxon>Entomobryomorpha</taxon>
        <taxon>Entomobryoidea</taxon>
        <taxon>Orchesellidae</taxon>
        <taxon>Orchesellinae</taxon>
        <taxon>Orchesella</taxon>
    </lineage>
</organism>
<keyword evidence="1" id="KW-0863">Zinc-finger</keyword>
<evidence type="ECO:0000256" key="1">
    <source>
        <dbReference type="PROSITE-ProRule" id="PRU00042"/>
    </source>
</evidence>
<reference evidence="3 4" key="1">
    <citation type="submission" date="2024-08" db="EMBL/GenBank/DDBJ databases">
        <authorList>
            <person name="Cucini C."/>
            <person name="Frati F."/>
        </authorList>
    </citation>
    <scope>NUCLEOTIDE SEQUENCE [LARGE SCALE GENOMIC DNA]</scope>
</reference>
<dbReference type="Proteomes" id="UP001642540">
    <property type="component" value="Unassembled WGS sequence"/>
</dbReference>
<sequence length="146" mass="17187">MGECDIFFSYTSIALRPNFWGVDDSNPKYLLYKQEYVSKYKCNRCPAEYFDEADIKEHSKLHEENEVDLRTSCDWIVAPGKMKEHEEKHHRSLGSEEFPVSSLLWKQVKYWKCKECQGKLLEEDKEEIISGCMEVGMELLVRFVGC</sequence>
<keyword evidence="1" id="KW-0479">Metal-binding</keyword>